<evidence type="ECO:0000256" key="1">
    <source>
        <dbReference type="SAM" id="Coils"/>
    </source>
</evidence>
<feature type="transmembrane region" description="Helical" evidence="2">
    <location>
        <begin position="47"/>
        <end position="69"/>
    </location>
</feature>
<feature type="domain" description="PAC" evidence="4">
    <location>
        <begin position="538"/>
        <end position="590"/>
    </location>
</feature>
<feature type="coiled-coil region" evidence="1">
    <location>
        <begin position="425"/>
        <end position="463"/>
    </location>
</feature>
<dbReference type="NCBIfam" id="TIGR00229">
    <property type="entry name" value="sensory_box"/>
    <property type="match status" value="1"/>
</dbReference>
<dbReference type="Gene3D" id="3.30.450.20">
    <property type="entry name" value="PAS domain"/>
    <property type="match status" value="1"/>
</dbReference>
<feature type="domain" description="PAS" evidence="3">
    <location>
        <begin position="463"/>
        <end position="534"/>
    </location>
</feature>
<dbReference type="InterPro" id="IPR035919">
    <property type="entry name" value="EAL_sf"/>
</dbReference>
<protein>
    <submittedName>
        <fullName evidence="7">Signaling protein YkoW</fullName>
    </submittedName>
</protein>
<dbReference type="SMART" id="SM00267">
    <property type="entry name" value="GGDEF"/>
    <property type="match status" value="1"/>
</dbReference>
<keyword evidence="2" id="KW-0812">Transmembrane</keyword>
<evidence type="ECO:0000259" key="4">
    <source>
        <dbReference type="PROSITE" id="PS50113"/>
    </source>
</evidence>
<dbReference type="Pfam" id="PF00990">
    <property type="entry name" value="GGDEF"/>
    <property type="match status" value="1"/>
</dbReference>
<dbReference type="InterPro" id="IPR000014">
    <property type="entry name" value="PAS"/>
</dbReference>
<dbReference type="InterPro" id="IPR035965">
    <property type="entry name" value="PAS-like_dom_sf"/>
</dbReference>
<dbReference type="InterPro" id="IPR029787">
    <property type="entry name" value="Nucleotide_cyclase"/>
</dbReference>
<dbReference type="InterPro" id="IPR001633">
    <property type="entry name" value="EAL_dom"/>
</dbReference>
<dbReference type="Pfam" id="PF08447">
    <property type="entry name" value="PAS_3"/>
    <property type="match status" value="1"/>
</dbReference>
<dbReference type="PANTHER" id="PTHR44757">
    <property type="entry name" value="DIGUANYLATE CYCLASE DGCP"/>
    <property type="match status" value="1"/>
</dbReference>
<dbReference type="Gene3D" id="3.20.20.450">
    <property type="entry name" value="EAL domain"/>
    <property type="match status" value="1"/>
</dbReference>
<keyword evidence="2" id="KW-0472">Membrane</keyword>
<name>A0A098AYG8_DESHA</name>
<dbReference type="CDD" id="cd01948">
    <property type="entry name" value="EAL"/>
    <property type="match status" value="1"/>
</dbReference>
<dbReference type="PANTHER" id="PTHR44757:SF2">
    <property type="entry name" value="BIOFILM ARCHITECTURE MAINTENANCE PROTEIN MBAA"/>
    <property type="match status" value="1"/>
</dbReference>
<dbReference type="SUPFAM" id="SSF55785">
    <property type="entry name" value="PYP-like sensor domain (PAS domain)"/>
    <property type="match status" value="1"/>
</dbReference>
<feature type="transmembrane region" description="Helical" evidence="2">
    <location>
        <begin position="393"/>
        <end position="413"/>
    </location>
</feature>
<evidence type="ECO:0000259" key="3">
    <source>
        <dbReference type="PROSITE" id="PS50112"/>
    </source>
</evidence>
<dbReference type="PROSITE" id="PS50113">
    <property type="entry name" value="PAC"/>
    <property type="match status" value="1"/>
</dbReference>
<dbReference type="SUPFAM" id="SSF141868">
    <property type="entry name" value="EAL domain-like"/>
    <property type="match status" value="1"/>
</dbReference>
<evidence type="ECO:0000259" key="5">
    <source>
        <dbReference type="PROSITE" id="PS50883"/>
    </source>
</evidence>
<dbReference type="CDD" id="cd00130">
    <property type="entry name" value="PAS"/>
    <property type="match status" value="1"/>
</dbReference>
<evidence type="ECO:0000313" key="7">
    <source>
        <dbReference type="EMBL" id="CDX01147.1"/>
    </source>
</evidence>
<feature type="domain" description="EAL" evidence="5">
    <location>
        <begin position="763"/>
        <end position="1017"/>
    </location>
</feature>
<dbReference type="InterPro" id="IPR052155">
    <property type="entry name" value="Biofilm_reg_signaling"/>
</dbReference>
<evidence type="ECO:0000259" key="6">
    <source>
        <dbReference type="PROSITE" id="PS50887"/>
    </source>
</evidence>
<dbReference type="AlphaFoldDB" id="A0A098AYG8"/>
<dbReference type="InterPro" id="IPR000160">
    <property type="entry name" value="GGDEF_dom"/>
</dbReference>
<keyword evidence="2" id="KW-1133">Transmembrane helix</keyword>
<feature type="domain" description="GGDEF" evidence="6">
    <location>
        <begin position="622"/>
        <end position="754"/>
    </location>
</feature>
<dbReference type="NCBIfam" id="TIGR00254">
    <property type="entry name" value="GGDEF"/>
    <property type="match status" value="1"/>
</dbReference>
<dbReference type="Pfam" id="PF00563">
    <property type="entry name" value="EAL"/>
    <property type="match status" value="1"/>
</dbReference>
<accession>A0A098AYG8</accession>
<dbReference type="SMART" id="SM00052">
    <property type="entry name" value="EAL"/>
    <property type="match status" value="1"/>
</dbReference>
<evidence type="ECO:0000256" key="2">
    <source>
        <dbReference type="SAM" id="Phobius"/>
    </source>
</evidence>
<dbReference type="Gene3D" id="3.30.70.270">
    <property type="match status" value="1"/>
</dbReference>
<dbReference type="InterPro" id="IPR013655">
    <property type="entry name" value="PAS_fold_3"/>
</dbReference>
<dbReference type="InterPro" id="IPR001610">
    <property type="entry name" value="PAC"/>
</dbReference>
<dbReference type="PROSITE" id="PS50883">
    <property type="entry name" value="EAL"/>
    <property type="match status" value="1"/>
</dbReference>
<sequence>MENIVEYLDITQRKRQRTVRVAPNNRGCLGAVAGGEMMFHSLLRGRGWLKAIFLILFLLGVSIIPKFGYASQEPVHILILNSYHQGLEWTHDQTDGILQKLQSHGEQQIYVEYLDWKRYPTLENLNNQFDYLQAKYTGQQLDLIITTDDMALKFALAHREEIFANAPIVFSGILENSAQELLQGQERVTGVYEILDSEGTIRLALAINPQVKHIYVLNDLSESGLACGDDVFAAVRKINGEEARGLVAHSLAYSTINEIFHKVSALDNDSIVLLGSYNMDSTGLILSTEDVAGEVSRSSSVPIYSLYEFLLDSGVTGGSLLSGRVHGEHAADQALKILAGRNVDTMLIIREHTFVTGFNYNELMRFNIPEKLIPQDSMVINKPFSFVDTYRSLVYITTGALLLLILLVAGLLFNIRRRIKVETNLRIKNEEISAMHEELTATEEELRQQFDELLSNQRQLKETQELQELVLEAAIDAIWDWDMIRDIRVYHSKNSSLLGYKGDEIRSVEHWNALMHPDDKAEFQKKLNQHLIEKTARYSCDYRIKDKDGEYKWIRAFGKALYDQSGNPYRMVGSHRDITDIKEKEMHIKYLAYHDFLTGLPNRAQIQEIIKSEILKAEEQGTLLGVLFLDIDNFKAINDSFGHPTGDQLLITISRHLTQILDNHVVARLAGDEFLILIRDIHEKEQAIDYAERIMKLFETALVIYKQYCYISTSIGITFYPQDGESYESLLINADTAMHKAKELGKRNYVVFNMEMKRAVVEKAEIQNNLRKAIEFEEFVLHYQPQVEPHTGKVLGLEALIRWEKEHKLIPPNKFIGVAEETGLIVPIGDWVVATACAFLKKLHDLGYRELTMSVNISARQLQEDRFVEKVLKVLWDNNLDPSKLELEITETMLIEFLDAKISNVLARLIENDIKISLDDFGLGYSSLNYIKQLPISTLKVDKSFIDDIQSTPESKNITGLIVIMAHQLGLKVVAEGVEKPEQREYLIKYDCDAIQGYLASKPLPEEELIKVLNKNLL</sequence>
<dbReference type="InterPro" id="IPR000700">
    <property type="entry name" value="PAS-assoc_C"/>
</dbReference>
<dbReference type="PATRIC" id="fig|49338.4.peg.1366"/>
<keyword evidence="1" id="KW-0175">Coiled coil</keyword>
<dbReference type="Gene3D" id="3.40.50.2300">
    <property type="match status" value="2"/>
</dbReference>
<dbReference type="CDD" id="cd01949">
    <property type="entry name" value="GGDEF"/>
    <property type="match status" value="1"/>
</dbReference>
<reference evidence="7" key="1">
    <citation type="submission" date="2014-07" db="EMBL/GenBank/DDBJ databases">
        <authorList>
            <person name="Hornung V.Bastian."/>
        </authorList>
    </citation>
    <scope>NUCLEOTIDE SEQUENCE</scope>
    <source>
        <strain evidence="7">PCE-S</strain>
    </source>
</reference>
<dbReference type="SMART" id="SM00086">
    <property type="entry name" value="PAC"/>
    <property type="match status" value="1"/>
</dbReference>
<dbReference type="SUPFAM" id="SSF55073">
    <property type="entry name" value="Nucleotide cyclase"/>
    <property type="match status" value="1"/>
</dbReference>
<organism evidence="7">
    <name type="scientific">Desulfitobacterium hafniense</name>
    <name type="common">Desulfitobacterium frappieri</name>
    <dbReference type="NCBI Taxonomy" id="49338"/>
    <lineage>
        <taxon>Bacteria</taxon>
        <taxon>Bacillati</taxon>
        <taxon>Bacillota</taxon>
        <taxon>Clostridia</taxon>
        <taxon>Eubacteriales</taxon>
        <taxon>Desulfitobacteriaceae</taxon>
        <taxon>Desulfitobacterium</taxon>
    </lineage>
</organism>
<dbReference type="InterPro" id="IPR043128">
    <property type="entry name" value="Rev_trsase/Diguanyl_cyclase"/>
</dbReference>
<proteinExistence type="predicted"/>
<dbReference type="PROSITE" id="PS50112">
    <property type="entry name" value="PAS"/>
    <property type="match status" value="1"/>
</dbReference>
<gene>
    <name evidence="7" type="ORF">DPCES_1260</name>
</gene>
<dbReference type="EMBL" id="LK996017">
    <property type="protein sequence ID" value="CDX01147.1"/>
    <property type="molecule type" value="Genomic_DNA"/>
</dbReference>
<dbReference type="PROSITE" id="PS50887">
    <property type="entry name" value="GGDEF"/>
    <property type="match status" value="1"/>
</dbReference>